<proteinExistence type="predicted"/>
<keyword evidence="3" id="KW-1185">Reference proteome</keyword>
<protein>
    <recommendedName>
        <fullName evidence="1">Phage conserved hypothetical protein C-terminal domain-containing protein</fullName>
    </recommendedName>
</protein>
<accession>A0A1H0PPR0</accession>
<organism evidence="2 3">
    <name type="scientific">Clostridium gasigenes</name>
    <dbReference type="NCBI Taxonomy" id="94869"/>
    <lineage>
        <taxon>Bacteria</taxon>
        <taxon>Bacillati</taxon>
        <taxon>Bacillota</taxon>
        <taxon>Clostridia</taxon>
        <taxon>Eubacteriales</taxon>
        <taxon>Clostridiaceae</taxon>
        <taxon>Clostridium</taxon>
    </lineage>
</organism>
<dbReference type="Proteomes" id="UP000198597">
    <property type="component" value="Unassembled WGS sequence"/>
</dbReference>
<dbReference type="STRING" id="94869.SAMN04488529_10221"/>
<dbReference type="RefSeq" id="WP_242873940.1">
    <property type="nucleotide sequence ID" value="NZ_FNJM01000002.1"/>
</dbReference>
<evidence type="ECO:0000313" key="2">
    <source>
        <dbReference type="EMBL" id="SDP06984.1"/>
    </source>
</evidence>
<dbReference type="AlphaFoldDB" id="A0A1H0PPR0"/>
<evidence type="ECO:0000313" key="3">
    <source>
        <dbReference type="Proteomes" id="UP000198597"/>
    </source>
</evidence>
<reference evidence="2 3" key="1">
    <citation type="submission" date="2016-10" db="EMBL/GenBank/DDBJ databases">
        <authorList>
            <person name="de Groot N.N."/>
        </authorList>
    </citation>
    <scope>NUCLEOTIDE SEQUENCE [LARGE SCALE GENOMIC DNA]</scope>
    <source>
        <strain evidence="2 3">DSM 12272</strain>
    </source>
</reference>
<dbReference type="InterPro" id="IPR011741">
    <property type="entry name" value="Phg_2220_C"/>
</dbReference>
<dbReference type="EMBL" id="FNJM01000002">
    <property type="protein sequence ID" value="SDP06984.1"/>
    <property type="molecule type" value="Genomic_DNA"/>
</dbReference>
<gene>
    <name evidence="2" type="ORF">SAMN04488529_10221</name>
</gene>
<dbReference type="Pfam" id="PF09524">
    <property type="entry name" value="Phg_2220_C"/>
    <property type="match status" value="1"/>
</dbReference>
<dbReference type="NCBIfam" id="TIGR02220">
    <property type="entry name" value="phg_TIGR02220"/>
    <property type="match status" value="1"/>
</dbReference>
<sequence>MERSFKGIWISSELWLKKDLTLIEKVFLVEISSLDGVAGCYARNDYFANFFDLSKSRCSTIINTLKKKGYIIINYIYKEDRKTVERRVIKVNENMLTKKSVKKTKNMKQVNEKADLGELEIIEPVVKIAKEPSVQIQLTIKQCEEETGQAIGTAGISETEGIGGEAEDSIEKNGEPISVNTKEVSCGEIINYLNEKCHKKYRLTTGKTQKLINARVREGFVIADFKNVIDRKSKSWLGCSMEKYLRPETLFGTKFESYLNENSSNDNNNSSREGGQACGEQYKTFRNNREDKKNTEVKQPSKWLKGCNRASGILTDEDREWADRELF</sequence>
<evidence type="ECO:0000259" key="1">
    <source>
        <dbReference type="Pfam" id="PF09524"/>
    </source>
</evidence>
<feature type="domain" description="Phage conserved hypothetical protein C-terminal" evidence="1">
    <location>
        <begin position="189"/>
        <end position="260"/>
    </location>
</feature>
<name>A0A1H0PPR0_9CLOT</name>